<dbReference type="EMBL" id="JBHUEM010000057">
    <property type="protein sequence ID" value="MFD1739717.1"/>
    <property type="molecule type" value="Genomic_DNA"/>
</dbReference>
<protein>
    <submittedName>
        <fullName evidence="1">Uncharacterized protein</fullName>
    </submittedName>
</protein>
<sequence>MTNIHDFKIYQTNKLFICKSNSAIGKKLLFYDSIEEKVFMKINIEPLRGFSLNELKAIMYSFNRLKFLVIGPLVVANYTFHYNHAGLLNGKVCHHTHRLWNCTKNIASCVCKHIEISMGRFTNSYQFYHGD</sequence>
<name>A0ABW4LX97_9BACI</name>
<evidence type="ECO:0000313" key="1">
    <source>
        <dbReference type="EMBL" id="MFD1739717.1"/>
    </source>
</evidence>
<accession>A0ABW4LX97</accession>
<keyword evidence="2" id="KW-1185">Reference proteome</keyword>
<dbReference type="RefSeq" id="WP_377930969.1">
    <property type="nucleotide sequence ID" value="NZ_JBHUEM010000057.1"/>
</dbReference>
<proteinExistence type="predicted"/>
<gene>
    <name evidence="1" type="ORF">ACFSCX_24935</name>
</gene>
<reference evidence="2" key="1">
    <citation type="journal article" date="2019" name="Int. J. Syst. Evol. Microbiol.">
        <title>The Global Catalogue of Microorganisms (GCM) 10K type strain sequencing project: providing services to taxonomists for standard genome sequencing and annotation.</title>
        <authorList>
            <consortium name="The Broad Institute Genomics Platform"/>
            <consortium name="The Broad Institute Genome Sequencing Center for Infectious Disease"/>
            <person name="Wu L."/>
            <person name="Ma J."/>
        </authorList>
    </citation>
    <scope>NUCLEOTIDE SEQUENCE [LARGE SCALE GENOMIC DNA]</scope>
    <source>
        <strain evidence="2">CCUG 49339</strain>
    </source>
</reference>
<comment type="caution">
    <text evidence="1">The sequence shown here is derived from an EMBL/GenBank/DDBJ whole genome shotgun (WGS) entry which is preliminary data.</text>
</comment>
<evidence type="ECO:0000313" key="2">
    <source>
        <dbReference type="Proteomes" id="UP001597214"/>
    </source>
</evidence>
<organism evidence="1 2">
    <name type="scientific">Bacillus salitolerans</name>
    <dbReference type="NCBI Taxonomy" id="1437434"/>
    <lineage>
        <taxon>Bacteria</taxon>
        <taxon>Bacillati</taxon>
        <taxon>Bacillota</taxon>
        <taxon>Bacilli</taxon>
        <taxon>Bacillales</taxon>
        <taxon>Bacillaceae</taxon>
        <taxon>Bacillus</taxon>
    </lineage>
</organism>
<dbReference type="Proteomes" id="UP001597214">
    <property type="component" value="Unassembled WGS sequence"/>
</dbReference>